<evidence type="ECO:0000313" key="3">
    <source>
        <dbReference type="Proteomes" id="UP000078237"/>
    </source>
</evidence>
<dbReference type="AlphaFoldDB" id="A0A175W074"/>
<dbReference type="VEuPathDB" id="FungiDB:MMYC01_206153"/>
<comment type="caution">
    <text evidence="2">The sequence shown here is derived from an EMBL/GenBank/DDBJ whole genome shotgun (WGS) entry which is preliminary data.</text>
</comment>
<dbReference type="Proteomes" id="UP000078237">
    <property type="component" value="Unassembled WGS sequence"/>
</dbReference>
<proteinExistence type="predicted"/>
<protein>
    <recommendedName>
        <fullName evidence="1">Heterokaryon incompatibility domain-containing protein</fullName>
    </recommendedName>
</protein>
<accession>A0A175W074</accession>
<dbReference type="PANTHER" id="PTHR33112">
    <property type="entry name" value="DOMAIN PROTEIN, PUTATIVE-RELATED"/>
    <property type="match status" value="1"/>
</dbReference>
<evidence type="ECO:0000259" key="1">
    <source>
        <dbReference type="Pfam" id="PF06985"/>
    </source>
</evidence>
<evidence type="ECO:0000313" key="2">
    <source>
        <dbReference type="EMBL" id="KXX76935.1"/>
    </source>
</evidence>
<dbReference type="Pfam" id="PF06985">
    <property type="entry name" value="HET"/>
    <property type="match status" value="1"/>
</dbReference>
<sequence length="686" mass="78313">MICARCRHALQCIVSNDDTWTTGSKPVEREQLHGDRSCEQEELGGWHTFTHHPTYESLREAIDQRCSVCIVLWETLEPEQQVLFMDATRPHKDSTSATTFEAFTTFQSTERQMLREDARKHPSVLSDHTRSSETLALAKRWITDCVRRHEKCKAVSGDGTWYPSRLLDLTRVNGTEPPSEQIVCLIETAKVTPAGRYTTVSHRWGPTEQLQLTRHTYPQLAEGILLRSLPQLMQDVIFVSLELGIRYTWIDLLCIYQDEDNIVDWQRESTLMNQVYSNTFCNISAGDANGCLESLFRPRDTDTFLPQVIELKIGHHDGETQLFRIYDDSYWHRNVSRALVNKRAWVLQERFLSPRVLQFDKHQVLWECIEKSATETCPNRIPNQLLGRGHVIFKNLVPVVQTTRVLDSRFLGHVRLLWTCLVKEYTACGLTIPSDKLIAISGVAKYVAALLQGDYVAGMWRSHLEGELLWYVIQSGLPGKTSRPAQYRAPSWSWASIDGPVQPGWSSVSHSLIKVEEVHLEYLTGDVFGAVTRGWLRLRGALKQLQLVRNSLSSGGRWEWDIILEGVKVTAPGISMGSILAYPTSPELRLDVFQEDFEEENTNDMLFAMLARDIILPPCKFLERDRRLEILLLKLIDREKAIFERIGVAKVGNSAAEEILKMQRPANAPALPCLEYRDGMHSICII</sequence>
<gene>
    <name evidence="2" type="ORF">MMYC01_206153</name>
</gene>
<keyword evidence="3" id="KW-1185">Reference proteome</keyword>
<feature type="domain" description="Heterokaryon incompatibility" evidence="1">
    <location>
        <begin position="197"/>
        <end position="349"/>
    </location>
</feature>
<name>A0A175W074_9PEZI</name>
<dbReference type="EMBL" id="LCTW02000185">
    <property type="protein sequence ID" value="KXX76935.1"/>
    <property type="molecule type" value="Genomic_DNA"/>
</dbReference>
<dbReference type="OrthoDB" id="4583699at2759"/>
<dbReference type="STRING" id="100816.A0A175W074"/>
<reference evidence="2 3" key="1">
    <citation type="journal article" date="2016" name="Genome Announc.">
        <title>Genome Sequence of Madurella mycetomatis mm55, Isolated from a Human Mycetoma Case in Sudan.</title>
        <authorList>
            <person name="Smit S."/>
            <person name="Derks M.F."/>
            <person name="Bervoets S."/>
            <person name="Fahal A."/>
            <person name="van Leeuwen W."/>
            <person name="van Belkum A."/>
            <person name="van de Sande W.W."/>
        </authorList>
    </citation>
    <scope>NUCLEOTIDE SEQUENCE [LARGE SCALE GENOMIC DNA]</scope>
    <source>
        <strain evidence="3">mm55</strain>
    </source>
</reference>
<organism evidence="2 3">
    <name type="scientific">Madurella mycetomatis</name>
    <dbReference type="NCBI Taxonomy" id="100816"/>
    <lineage>
        <taxon>Eukaryota</taxon>
        <taxon>Fungi</taxon>
        <taxon>Dikarya</taxon>
        <taxon>Ascomycota</taxon>
        <taxon>Pezizomycotina</taxon>
        <taxon>Sordariomycetes</taxon>
        <taxon>Sordariomycetidae</taxon>
        <taxon>Sordariales</taxon>
        <taxon>Sordariales incertae sedis</taxon>
        <taxon>Madurella</taxon>
    </lineage>
</organism>
<dbReference type="PANTHER" id="PTHR33112:SF11">
    <property type="entry name" value="HETEROKARYON INCOMPATIBILITY DOMAIN-CONTAINING PROTEIN"/>
    <property type="match status" value="1"/>
</dbReference>
<dbReference type="InterPro" id="IPR010730">
    <property type="entry name" value="HET"/>
</dbReference>